<keyword evidence="13" id="KW-0539">Nucleus</keyword>
<evidence type="ECO:0000256" key="9">
    <source>
        <dbReference type="ARBA" id="ARBA00022840"/>
    </source>
</evidence>
<dbReference type="PROSITE" id="PS50172">
    <property type="entry name" value="BRCT"/>
    <property type="match status" value="2"/>
</dbReference>
<evidence type="ECO:0000256" key="11">
    <source>
        <dbReference type="ARBA" id="ARBA00023172"/>
    </source>
</evidence>
<comment type="caution">
    <text evidence="20">The sequence shown here is derived from an EMBL/GenBank/DDBJ whole genome shotgun (WGS) entry which is preliminary data.</text>
</comment>
<feature type="compositionally biased region" description="Acidic residues" evidence="17">
    <location>
        <begin position="824"/>
        <end position="851"/>
    </location>
</feature>
<evidence type="ECO:0000256" key="15">
    <source>
        <dbReference type="RuleBase" id="RU000617"/>
    </source>
</evidence>
<feature type="domain" description="BRCT" evidence="19">
    <location>
        <begin position="969"/>
        <end position="1079"/>
    </location>
</feature>
<dbReference type="Gene3D" id="3.30.470.30">
    <property type="entry name" value="DNA ligase/mRNA capping enzyme"/>
    <property type="match status" value="1"/>
</dbReference>
<keyword evidence="4 15" id="KW-0436">Ligase</keyword>
<dbReference type="Pfam" id="PF01068">
    <property type="entry name" value="DNA_ligase_A_M"/>
    <property type="match status" value="1"/>
</dbReference>
<dbReference type="InterPro" id="IPR036599">
    <property type="entry name" value="DNA_ligase_N_sf"/>
</dbReference>
<name>A0ABR3BM13_9TREE</name>
<keyword evidence="8 15" id="KW-0227">DNA damage</keyword>
<dbReference type="InterPro" id="IPR036420">
    <property type="entry name" value="BRCT_dom_sf"/>
</dbReference>
<dbReference type="InterPro" id="IPR000977">
    <property type="entry name" value="DNA_ligase_ATP-dep"/>
</dbReference>
<comment type="subcellular location">
    <subcellularLocation>
        <location evidence="2">Nucleus</location>
    </subcellularLocation>
</comment>
<evidence type="ECO:0000256" key="6">
    <source>
        <dbReference type="ARBA" id="ARBA00022737"/>
    </source>
</evidence>
<evidence type="ECO:0000256" key="16">
    <source>
        <dbReference type="RuleBase" id="RU004196"/>
    </source>
</evidence>
<dbReference type="PANTHER" id="PTHR45997:SF1">
    <property type="entry name" value="DNA LIGASE 4"/>
    <property type="match status" value="1"/>
</dbReference>
<keyword evidence="11 15" id="KW-0233">DNA recombination</keyword>
<dbReference type="InterPro" id="IPR012310">
    <property type="entry name" value="DNA_ligase_ATP-dep_cent"/>
</dbReference>
<evidence type="ECO:0000313" key="21">
    <source>
        <dbReference type="Proteomes" id="UP000054399"/>
    </source>
</evidence>
<dbReference type="Gene3D" id="3.40.50.10190">
    <property type="entry name" value="BRCT domain"/>
    <property type="match status" value="2"/>
</dbReference>
<dbReference type="InterPro" id="IPR029710">
    <property type="entry name" value="LIG4"/>
</dbReference>
<dbReference type="Gene3D" id="2.40.50.140">
    <property type="entry name" value="Nucleic acid-binding proteins"/>
    <property type="match status" value="1"/>
</dbReference>
<evidence type="ECO:0000259" key="19">
    <source>
        <dbReference type="PROSITE" id="PS50172"/>
    </source>
</evidence>
<dbReference type="NCBIfam" id="TIGR00574">
    <property type="entry name" value="dnl1"/>
    <property type="match status" value="1"/>
</dbReference>
<evidence type="ECO:0000256" key="14">
    <source>
        <dbReference type="ARBA" id="ARBA00034003"/>
    </source>
</evidence>
<dbReference type="InterPro" id="IPR012309">
    <property type="entry name" value="DNA_ligase_ATP-dep_C"/>
</dbReference>
<dbReference type="GO" id="GO:0016874">
    <property type="term" value="F:ligase activity"/>
    <property type="evidence" value="ECO:0007669"/>
    <property type="project" value="UniProtKB-KW"/>
</dbReference>
<feature type="compositionally biased region" description="Basic and acidic residues" evidence="17">
    <location>
        <begin position="852"/>
        <end position="879"/>
    </location>
</feature>
<feature type="domain" description="BRCT" evidence="19">
    <location>
        <begin position="700"/>
        <end position="790"/>
    </location>
</feature>
<dbReference type="PROSITE" id="PS50160">
    <property type="entry name" value="DNA_LIGASE_A3"/>
    <property type="match status" value="1"/>
</dbReference>
<dbReference type="Proteomes" id="UP000054399">
    <property type="component" value="Unassembled WGS sequence"/>
</dbReference>
<dbReference type="InterPro" id="IPR016059">
    <property type="entry name" value="DNA_ligase_ATP-dep_CS"/>
</dbReference>
<protein>
    <recommendedName>
        <fullName evidence="15">DNA ligase</fullName>
        <ecNumber evidence="15">6.5.1.1</ecNumber>
    </recommendedName>
</protein>
<dbReference type="SUPFAM" id="SSF50249">
    <property type="entry name" value="Nucleic acid-binding proteins"/>
    <property type="match status" value="1"/>
</dbReference>
<dbReference type="InterPro" id="IPR044125">
    <property type="entry name" value="Adenylation_DNA_ligase_IV"/>
</dbReference>
<reference evidence="20" key="2">
    <citation type="submission" date="2024-01" db="EMBL/GenBank/DDBJ databases">
        <title>Comparative genomics of Cryptococcus and Kwoniella reveals pathogenesis evolution and contrasting modes of karyotype evolution via chromosome fusion or intercentromeric recombination.</title>
        <authorList>
            <person name="Coelho M.A."/>
            <person name="David-Palma M."/>
            <person name="Shea T."/>
            <person name="Bowers K."/>
            <person name="Mcginley-Smith S."/>
            <person name="Mohammad A.W."/>
            <person name="Gnirke A."/>
            <person name="Yurkov A.M."/>
            <person name="Nowrousian M."/>
            <person name="Sun S."/>
            <person name="Cuomo C.A."/>
            <person name="Heitman J."/>
        </authorList>
    </citation>
    <scope>NUCLEOTIDE SEQUENCE</scope>
    <source>
        <strain evidence="20">IND107</strain>
    </source>
</reference>
<reference evidence="20" key="1">
    <citation type="submission" date="2015-01" db="EMBL/GenBank/DDBJ databases">
        <authorList>
            <consortium name="The Broad Institute Genomics Platform"/>
            <person name="Cuomo C."/>
            <person name="Litvintseva A."/>
            <person name="Chen Y."/>
            <person name="Heitman J."/>
            <person name="Sun S."/>
            <person name="Springer D."/>
            <person name="Dromer F."/>
            <person name="Young S."/>
            <person name="Zeng Q."/>
            <person name="Gargeya S."/>
            <person name="Abouelleil A."/>
            <person name="Alvarado L."/>
            <person name="Chapman S.B."/>
            <person name="Gainer-Dewar J."/>
            <person name="Goldberg J."/>
            <person name="Griggs A."/>
            <person name="Gujja S."/>
            <person name="Hansen M."/>
            <person name="Howarth C."/>
            <person name="Imamovic A."/>
            <person name="Larimer J."/>
            <person name="Murphy C."/>
            <person name="Naylor J."/>
            <person name="Pearson M."/>
            <person name="Priest M."/>
            <person name="Roberts A."/>
            <person name="Saif S."/>
            <person name="Shea T."/>
            <person name="Sykes S."/>
            <person name="Wortman J."/>
            <person name="Nusbaum C."/>
            <person name="Birren B."/>
        </authorList>
    </citation>
    <scope>NUCLEOTIDE SEQUENCE</scope>
    <source>
        <strain evidence="20">IND107</strain>
    </source>
</reference>
<dbReference type="GeneID" id="91991951"/>
<evidence type="ECO:0000256" key="8">
    <source>
        <dbReference type="ARBA" id="ARBA00022763"/>
    </source>
</evidence>
<evidence type="ECO:0000256" key="4">
    <source>
        <dbReference type="ARBA" id="ARBA00022598"/>
    </source>
</evidence>
<dbReference type="CDD" id="cd07968">
    <property type="entry name" value="OBF_DNA_ligase_IV"/>
    <property type="match status" value="1"/>
</dbReference>
<keyword evidence="7 15" id="KW-0547">Nucleotide-binding</keyword>
<dbReference type="RefSeq" id="XP_066612200.1">
    <property type="nucleotide sequence ID" value="XM_066759553.1"/>
</dbReference>
<accession>A0ABR3BM13</accession>
<dbReference type="EMBL" id="ATAM02000009">
    <property type="protein sequence ID" value="KAL0243833.1"/>
    <property type="molecule type" value="Genomic_DNA"/>
</dbReference>
<dbReference type="CDD" id="cd18435">
    <property type="entry name" value="BRCT_BRC1_like_rpt1"/>
    <property type="match status" value="1"/>
</dbReference>
<evidence type="ECO:0000256" key="5">
    <source>
        <dbReference type="ARBA" id="ARBA00022723"/>
    </source>
</evidence>
<dbReference type="CDD" id="cd17722">
    <property type="entry name" value="BRCT_DNA_ligase_IV_rpt1"/>
    <property type="match status" value="1"/>
</dbReference>
<feature type="region of interest" description="Disordered" evidence="17">
    <location>
        <begin position="824"/>
        <end position="912"/>
    </location>
</feature>
<dbReference type="Pfam" id="PF04679">
    <property type="entry name" value="DNA_ligase_A_C"/>
    <property type="match status" value="1"/>
</dbReference>
<feature type="compositionally biased region" description="Basic and acidic residues" evidence="17">
    <location>
        <begin position="898"/>
        <end position="912"/>
    </location>
</feature>
<proteinExistence type="inferred from homology"/>
<keyword evidence="10" id="KW-0460">Magnesium</keyword>
<dbReference type="SUPFAM" id="SSF52113">
    <property type="entry name" value="BRCT domain"/>
    <property type="match status" value="2"/>
</dbReference>
<dbReference type="InterPro" id="IPR012308">
    <property type="entry name" value="DNA_ligase_ATP-dep_N"/>
</dbReference>
<evidence type="ECO:0000256" key="3">
    <source>
        <dbReference type="ARBA" id="ARBA00007572"/>
    </source>
</evidence>
<keyword evidence="9 15" id="KW-0067">ATP-binding</keyword>
<keyword evidence="5" id="KW-0479">Metal-binding</keyword>
<evidence type="ECO:0000256" key="7">
    <source>
        <dbReference type="ARBA" id="ARBA00022741"/>
    </source>
</evidence>
<dbReference type="SMART" id="SM00292">
    <property type="entry name" value="BRCT"/>
    <property type="match status" value="2"/>
</dbReference>
<evidence type="ECO:0000256" key="10">
    <source>
        <dbReference type="ARBA" id="ARBA00022842"/>
    </source>
</evidence>
<dbReference type="PROSITE" id="PS00333">
    <property type="entry name" value="DNA_LIGASE_A2"/>
    <property type="match status" value="1"/>
</dbReference>
<comment type="catalytic activity">
    <reaction evidence="14 15">
        <text>ATP + (deoxyribonucleotide)n-3'-hydroxyl + 5'-phospho-(deoxyribonucleotide)m = (deoxyribonucleotide)n+m + AMP + diphosphate.</text>
        <dbReference type="EC" id="6.5.1.1"/>
    </reaction>
</comment>
<evidence type="ECO:0000259" key="18">
    <source>
        <dbReference type="PROSITE" id="PS50160"/>
    </source>
</evidence>
<gene>
    <name evidence="20" type="ORF">I308_105095</name>
</gene>
<dbReference type="SUPFAM" id="SSF56091">
    <property type="entry name" value="DNA ligase/mRNA capping enzyme, catalytic domain"/>
    <property type="match status" value="1"/>
</dbReference>
<keyword evidence="12 15" id="KW-0234">DNA repair</keyword>
<evidence type="ECO:0000256" key="17">
    <source>
        <dbReference type="SAM" id="MobiDB-lite"/>
    </source>
</evidence>
<evidence type="ECO:0000313" key="20">
    <source>
        <dbReference type="EMBL" id="KAL0243833.1"/>
    </source>
</evidence>
<dbReference type="Pfam" id="PF04675">
    <property type="entry name" value="DNA_ligase_A_N"/>
    <property type="match status" value="1"/>
</dbReference>
<dbReference type="Gene3D" id="1.10.3260.10">
    <property type="entry name" value="DNA ligase, ATP-dependent, N-terminal domain"/>
    <property type="match status" value="1"/>
</dbReference>
<evidence type="ECO:0000256" key="2">
    <source>
        <dbReference type="ARBA" id="ARBA00004123"/>
    </source>
</evidence>
<dbReference type="InterPro" id="IPR012340">
    <property type="entry name" value="NA-bd_OB-fold"/>
</dbReference>
<keyword evidence="6" id="KW-0677">Repeat</keyword>
<evidence type="ECO:0000256" key="12">
    <source>
        <dbReference type="ARBA" id="ARBA00023204"/>
    </source>
</evidence>
<dbReference type="PANTHER" id="PTHR45997">
    <property type="entry name" value="DNA LIGASE 4"/>
    <property type="match status" value="1"/>
</dbReference>
<evidence type="ECO:0000256" key="1">
    <source>
        <dbReference type="ARBA" id="ARBA00001946"/>
    </source>
</evidence>
<dbReference type="InterPro" id="IPR001357">
    <property type="entry name" value="BRCT_dom"/>
</dbReference>
<dbReference type="PROSITE" id="PS00697">
    <property type="entry name" value="DNA_LIGASE_A1"/>
    <property type="match status" value="1"/>
</dbReference>
<organism evidence="20 21">
    <name type="scientific">Cryptococcus tetragattii IND107</name>
    <dbReference type="NCBI Taxonomy" id="1296105"/>
    <lineage>
        <taxon>Eukaryota</taxon>
        <taxon>Fungi</taxon>
        <taxon>Dikarya</taxon>
        <taxon>Basidiomycota</taxon>
        <taxon>Agaricomycotina</taxon>
        <taxon>Tremellomycetes</taxon>
        <taxon>Tremellales</taxon>
        <taxon>Cryptococcaceae</taxon>
        <taxon>Cryptococcus</taxon>
        <taxon>Cryptococcus gattii species complex</taxon>
    </lineage>
</organism>
<dbReference type="CDD" id="cd07903">
    <property type="entry name" value="Adenylation_DNA_ligase_IV"/>
    <property type="match status" value="1"/>
</dbReference>
<feature type="domain" description="ATP-dependent DNA ligase family profile" evidence="18">
    <location>
        <begin position="383"/>
        <end position="522"/>
    </location>
</feature>
<dbReference type="EC" id="6.5.1.1" evidence="15"/>
<keyword evidence="21" id="KW-1185">Reference proteome</keyword>
<comment type="similarity">
    <text evidence="3 16">Belongs to the ATP-dependent DNA ligase family.</text>
</comment>
<sequence length="1080" mass="124083">MAVHAPYHHAPPPTQEINGEKPTLAAATTLERPADCINRGQYPAFYIICGYLNRLRADAPHKKYELLMRIFGNWREKVGPDLYPLIRLLLPDKDRERPVYNLKESMLARCYIDILSLEKHSEAAQRLIKWKHPAEGSSNPTGDFAKVCYNEIKARSTVEEGQLSVEAVNMLLDKLAVGKMKQAEYVPILKAINMQCTAEEQEWIIRIILKDLHISIRERGVLSAFHPDAIDLYNICSDLKRVCWTLYDPGFRLNKNETHLELFHSFVPQLCGRMNDASLENIAKAIGAPKEFIMEEKLDGERIQLHMRGNGAQWFYCSRKAKDYTYLYGAHPGEGSLTRFIANAFQDNVRNIILDGEMMVWDPVVGRYLAFGTLKSAALDHFNDETAPRPCFKVFDVLFLNDHCLSRKRLSERKRLLHSGKIFKNIEDYKGRLEFVEEKRGKSAKDIREYLERVVETKGEGLVVKKTDVIYQTNSRGYDWIKVKPEYSDQMGENLEVLVLGGWWGKGGRSGKISRLLCGLREQTFDDGTVEQPSFKTFCSIGSGMSYSDYEWILNKHRKHWKPFDRSNPPAFMKLGPVGLDDKPDVYIEPENSFVIEVKASEIVPAGGGYGIGFTLRFPRCKYIYYDKNSRDYELDDESKERDMWTCMSVDDFMDLFSRPKRSYDDSQGPGKKKKRKVVRSKKNHIITNFRGQKLSDIDVETSIFSDMTFYIAKGTSEYPKADLEALVHKHGADFTQAQLSDLSAIVISPDQKSPLVRAQIRHGVNVIKPEWIFESIARRKALPLLKEFLVYASEEVQEGRYYNKTLEQYDKVSFVRDRTGETLFEEDGDADVEDEVMDDEDKDETDMEEAQEAKDRRMAKEDLKERESNRSLEQKKLQEAWGLRSRASTGGSDSEAEEIKSLKEESDTDSERIRRLRAIYQDEKDEENDSHESDVVVDGDDYKLVPLNGLNDKEEGFMGESPEAMHYDEDRIFYHLEFYIDTPENAAVNGLESSSPSLNAQERLAKIEKLLAENGGRAVKSISDPKLTHIIMDDEDSGRYVELTRKTALPRRKHIVTPKWVEDCVDEETLLDEDLYKPA</sequence>
<comment type="cofactor">
    <cofactor evidence="1">
        <name>Mg(2+)</name>
        <dbReference type="ChEBI" id="CHEBI:18420"/>
    </cofactor>
</comment>
<evidence type="ECO:0000256" key="13">
    <source>
        <dbReference type="ARBA" id="ARBA00023242"/>
    </source>
</evidence>
<dbReference type="Pfam" id="PF16589">
    <property type="entry name" value="BRCT_2"/>
    <property type="match status" value="2"/>
</dbReference>